<dbReference type="Gramene" id="PNT75041">
    <property type="protein sequence ID" value="PNT75041"/>
    <property type="gene ID" value="BRADI_1g26815v3"/>
</dbReference>
<reference evidence="2" key="3">
    <citation type="submission" date="2018-08" db="UniProtKB">
        <authorList>
            <consortium name="EnsemblPlants"/>
        </authorList>
    </citation>
    <scope>IDENTIFICATION</scope>
    <source>
        <strain evidence="2">cv. Bd21</strain>
    </source>
</reference>
<name>A0A2K2DLA4_BRADI</name>
<sequence>MAIMTMSVVNVLVVTSKRRGVGGEDVAARCASEGRAFSMLVLDAPVDLQASGYTSCCYSTIFVYRLSFTAVTFL</sequence>
<reference evidence="1" key="2">
    <citation type="submission" date="2017-06" db="EMBL/GenBank/DDBJ databases">
        <title>WGS assembly of Brachypodium distachyon.</title>
        <authorList>
            <consortium name="The International Brachypodium Initiative"/>
            <person name="Lucas S."/>
            <person name="Harmon-Smith M."/>
            <person name="Lail K."/>
            <person name="Tice H."/>
            <person name="Grimwood J."/>
            <person name="Bruce D."/>
            <person name="Barry K."/>
            <person name="Shu S."/>
            <person name="Lindquist E."/>
            <person name="Wang M."/>
            <person name="Pitluck S."/>
            <person name="Vogel J.P."/>
            <person name="Garvin D.F."/>
            <person name="Mockler T.C."/>
            <person name="Schmutz J."/>
            <person name="Rokhsar D."/>
            <person name="Bevan M.W."/>
        </authorList>
    </citation>
    <scope>NUCLEOTIDE SEQUENCE</scope>
    <source>
        <strain evidence="1">Bd21</strain>
    </source>
</reference>
<dbReference type="Proteomes" id="UP000008810">
    <property type="component" value="Chromosome 1"/>
</dbReference>
<keyword evidence="3" id="KW-1185">Reference proteome</keyword>
<gene>
    <name evidence="1" type="ORF">BRADI_1g26815v3</name>
</gene>
<dbReference type="AlphaFoldDB" id="A0A2K2DLA4"/>
<protein>
    <submittedName>
        <fullName evidence="1 2">Uncharacterized protein</fullName>
    </submittedName>
</protein>
<evidence type="ECO:0000313" key="2">
    <source>
        <dbReference type="EnsemblPlants" id="PNT75041"/>
    </source>
</evidence>
<reference evidence="1 2" key="1">
    <citation type="journal article" date="2010" name="Nature">
        <title>Genome sequencing and analysis of the model grass Brachypodium distachyon.</title>
        <authorList>
            <consortium name="International Brachypodium Initiative"/>
        </authorList>
    </citation>
    <scope>NUCLEOTIDE SEQUENCE [LARGE SCALE GENOMIC DNA]</scope>
    <source>
        <strain evidence="1 2">Bd21</strain>
    </source>
</reference>
<dbReference type="EnsemblPlants" id="PNT75041">
    <property type="protein sequence ID" value="PNT75041"/>
    <property type="gene ID" value="BRADI_1g26815v3"/>
</dbReference>
<proteinExistence type="predicted"/>
<organism evidence="1">
    <name type="scientific">Brachypodium distachyon</name>
    <name type="common">Purple false brome</name>
    <name type="synonym">Trachynia distachya</name>
    <dbReference type="NCBI Taxonomy" id="15368"/>
    <lineage>
        <taxon>Eukaryota</taxon>
        <taxon>Viridiplantae</taxon>
        <taxon>Streptophyta</taxon>
        <taxon>Embryophyta</taxon>
        <taxon>Tracheophyta</taxon>
        <taxon>Spermatophyta</taxon>
        <taxon>Magnoliopsida</taxon>
        <taxon>Liliopsida</taxon>
        <taxon>Poales</taxon>
        <taxon>Poaceae</taxon>
        <taxon>BOP clade</taxon>
        <taxon>Pooideae</taxon>
        <taxon>Stipodae</taxon>
        <taxon>Brachypodieae</taxon>
        <taxon>Brachypodium</taxon>
    </lineage>
</organism>
<evidence type="ECO:0000313" key="1">
    <source>
        <dbReference type="EMBL" id="PNT75041.1"/>
    </source>
</evidence>
<evidence type="ECO:0000313" key="3">
    <source>
        <dbReference type="Proteomes" id="UP000008810"/>
    </source>
</evidence>
<dbReference type="EMBL" id="CM000880">
    <property type="protein sequence ID" value="PNT75041.1"/>
    <property type="molecule type" value="Genomic_DNA"/>
</dbReference>
<dbReference type="InParanoid" id="A0A2K2DLA4"/>
<accession>A0A2K2DLA4</accession>